<protein>
    <submittedName>
        <fullName evidence="1">Uncharacterized protein</fullName>
    </submittedName>
</protein>
<proteinExistence type="predicted"/>
<name>A0ABD1ZCY9_9MARC</name>
<sequence>MAWTGVRYVPTRGTAQPTCKSGQTGNIKGTTISAIENKTIRGHETRVRIPTSKARRLDVTSIPYFAPRRTAKVRARQELLTRGLGARCEFLEREREFDCYGFRSLGHASGVPVISLVCIPSSGFPVILIMPLYHAALRPLGPFFGGPSSCSSVLAWV</sequence>
<dbReference type="EMBL" id="JBHFFA010000001">
    <property type="protein sequence ID" value="KAL2649188.1"/>
    <property type="molecule type" value="Genomic_DNA"/>
</dbReference>
<dbReference type="Proteomes" id="UP001605036">
    <property type="component" value="Unassembled WGS sequence"/>
</dbReference>
<organism evidence="1 2">
    <name type="scientific">Riccia fluitans</name>
    <dbReference type="NCBI Taxonomy" id="41844"/>
    <lineage>
        <taxon>Eukaryota</taxon>
        <taxon>Viridiplantae</taxon>
        <taxon>Streptophyta</taxon>
        <taxon>Embryophyta</taxon>
        <taxon>Marchantiophyta</taxon>
        <taxon>Marchantiopsida</taxon>
        <taxon>Marchantiidae</taxon>
        <taxon>Marchantiales</taxon>
        <taxon>Ricciaceae</taxon>
        <taxon>Riccia</taxon>
    </lineage>
</organism>
<comment type="caution">
    <text evidence="1">The sequence shown here is derived from an EMBL/GenBank/DDBJ whole genome shotgun (WGS) entry which is preliminary data.</text>
</comment>
<reference evidence="1 2" key="1">
    <citation type="submission" date="2024-09" db="EMBL/GenBank/DDBJ databases">
        <title>Chromosome-scale assembly of Riccia fluitans.</title>
        <authorList>
            <person name="Paukszto L."/>
            <person name="Sawicki J."/>
            <person name="Karawczyk K."/>
            <person name="Piernik-Szablinska J."/>
            <person name="Szczecinska M."/>
            <person name="Mazdziarz M."/>
        </authorList>
    </citation>
    <scope>NUCLEOTIDE SEQUENCE [LARGE SCALE GENOMIC DNA]</scope>
    <source>
        <strain evidence="1">Rf_01</strain>
        <tissue evidence="1">Aerial parts of the thallus</tissue>
    </source>
</reference>
<accession>A0ABD1ZCY9</accession>
<evidence type="ECO:0000313" key="2">
    <source>
        <dbReference type="Proteomes" id="UP001605036"/>
    </source>
</evidence>
<keyword evidence="2" id="KW-1185">Reference proteome</keyword>
<evidence type="ECO:0000313" key="1">
    <source>
        <dbReference type="EMBL" id="KAL2649188.1"/>
    </source>
</evidence>
<dbReference type="AlphaFoldDB" id="A0ABD1ZCY9"/>
<gene>
    <name evidence="1" type="ORF">R1flu_017316</name>
</gene>